<gene>
    <name evidence="5" type="primary">tatC</name>
    <name evidence="6" type="ORF">SKP52_09405</name>
</gene>
<dbReference type="PRINTS" id="PR01840">
    <property type="entry name" value="TATCFAMILY"/>
</dbReference>
<feature type="transmembrane region" description="Helical" evidence="5">
    <location>
        <begin position="117"/>
        <end position="148"/>
    </location>
</feature>
<keyword evidence="4 5" id="KW-0472">Membrane</keyword>
<dbReference type="KEGG" id="sphk:SKP52_09405"/>
<evidence type="ECO:0000313" key="7">
    <source>
        <dbReference type="Proteomes" id="UP000030907"/>
    </source>
</evidence>
<dbReference type="Proteomes" id="UP000030907">
    <property type="component" value="Chromosome"/>
</dbReference>
<dbReference type="EMBL" id="CP009122">
    <property type="protein sequence ID" value="AJA08791.1"/>
    <property type="molecule type" value="Genomic_DNA"/>
</dbReference>
<evidence type="ECO:0000313" key="6">
    <source>
        <dbReference type="EMBL" id="AJA08791.1"/>
    </source>
</evidence>
<comment type="subunit">
    <text evidence="5">The Tat system comprises two distinct complexes: a TatABC complex, containing multiple copies of TatA, TatB and TatC subunits, and a separate TatA complex, containing only TatA subunits. Substrates initially bind to the TatABC complex, which probably triggers association of the separate TatA complex to form the active translocon.</text>
</comment>
<dbReference type="GO" id="GO:0043953">
    <property type="term" value="P:protein transport by the Tat complex"/>
    <property type="evidence" value="ECO:0007669"/>
    <property type="project" value="UniProtKB-UniRule"/>
</dbReference>
<feature type="transmembrane region" description="Helical" evidence="5">
    <location>
        <begin position="227"/>
        <end position="249"/>
    </location>
</feature>
<evidence type="ECO:0000256" key="5">
    <source>
        <dbReference type="HAMAP-Rule" id="MF_00902"/>
    </source>
</evidence>
<reference evidence="6 7" key="1">
    <citation type="journal article" date="2015" name="Int. J. Syst. Evol. Microbiol.">
        <title>Description of Sphingopyxis fribergensis sp. nov. - a soil bacterium with the ability to degrade styrene and phenylacetic acid.</title>
        <authorList>
            <person name="Oelschlagel M."/>
            <person name="Ruckert C."/>
            <person name="Kalinowski J."/>
            <person name="Schmidt G."/>
            <person name="Schlomann M."/>
            <person name="Tischler D."/>
        </authorList>
    </citation>
    <scope>NUCLEOTIDE SEQUENCE [LARGE SCALE GENOMIC DNA]</scope>
    <source>
        <strain evidence="6 7">Kp5.2</strain>
    </source>
</reference>
<keyword evidence="5" id="KW-0653">Protein transport</keyword>
<dbReference type="STRING" id="1515612.SKP52_09405"/>
<keyword evidence="2 5" id="KW-0812">Transmembrane</keyword>
<keyword evidence="7" id="KW-1185">Reference proteome</keyword>
<feature type="transmembrane region" description="Helical" evidence="5">
    <location>
        <begin position="204"/>
        <end position="221"/>
    </location>
</feature>
<comment type="function">
    <text evidence="5">Part of the twin-arginine translocation (Tat) system that transports large folded proteins containing a characteristic twin-arginine motif in their signal peptide across membranes. Together with TatB, TatC is part of a receptor directly interacting with Tat signal peptides.</text>
</comment>
<proteinExistence type="inferred from homology"/>
<dbReference type="NCBIfam" id="TIGR00945">
    <property type="entry name" value="tatC"/>
    <property type="match status" value="1"/>
</dbReference>
<evidence type="ECO:0000256" key="1">
    <source>
        <dbReference type="ARBA" id="ARBA00004141"/>
    </source>
</evidence>
<evidence type="ECO:0000256" key="2">
    <source>
        <dbReference type="ARBA" id="ARBA00022692"/>
    </source>
</evidence>
<feature type="transmembrane region" description="Helical" evidence="5">
    <location>
        <begin position="70"/>
        <end position="97"/>
    </location>
</feature>
<dbReference type="PANTHER" id="PTHR30371">
    <property type="entry name" value="SEC-INDEPENDENT PROTEIN TRANSLOCASE PROTEIN TATC"/>
    <property type="match status" value="1"/>
</dbReference>
<feature type="transmembrane region" description="Helical" evidence="5">
    <location>
        <begin position="168"/>
        <end position="192"/>
    </location>
</feature>
<evidence type="ECO:0000256" key="4">
    <source>
        <dbReference type="ARBA" id="ARBA00023136"/>
    </source>
</evidence>
<comment type="similarity">
    <text evidence="5">Belongs to the TatC family.</text>
</comment>
<dbReference type="Pfam" id="PF00902">
    <property type="entry name" value="TatC"/>
    <property type="match status" value="1"/>
</dbReference>
<name>A0A0A7PFA4_9SPHN</name>
<protein>
    <recommendedName>
        <fullName evidence="5">Sec-independent protein translocase protein TatC</fullName>
    </recommendedName>
</protein>
<dbReference type="HOGENOM" id="CLU_031942_1_0_5"/>
<sequence length="269" mass="29671">MTEETPLLTSDEDGAGGKMPLLDHLIELRSRLLKSLLAIGAAFGVCLYYAKPIFGVLVQPLVKAGQGKLIYTQLFEAFFVEIKVALFAAMMIAFPVIANQLWKFVAPGLFKQEKRALLPFLLATPILFAIGASFAYFITIPIALKFLLGYQGDIGGITQEALPSVGNYLSFTMQFIMAFGIAFLLPILLMLIERSGLVTREQLVSARRYMIVAAFAIAAVFTPPDILSQLLLAVPLVFLYEMSLLAIWFTQRRRKTGAEEAPVEPLEEA</sequence>
<dbReference type="InterPro" id="IPR002033">
    <property type="entry name" value="TatC"/>
</dbReference>
<keyword evidence="3 5" id="KW-1133">Transmembrane helix</keyword>
<evidence type="ECO:0000256" key="3">
    <source>
        <dbReference type="ARBA" id="ARBA00022989"/>
    </source>
</evidence>
<dbReference type="OrthoDB" id="9777044at2"/>
<comment type="subcellular location">
    <subcellularLocation>
        <location evidence="5">Cell membrane</location>
        <topology evidence="5">Multi-pass membrane protein</topology>
    </subcellularLocation>
    <subcellularLocation>
        <location evidence="1">Membrane</location>
        <topology evidence="1">Multi-pass membrane protein</topology>
    </subcellularLocation>
</comment>
<dbReference type="PANTHER" id="PTHR30371:SF0">
    <property type="entry name" value="SEC-INDEPENDENT PROTEIN TRANSLOCASE PROTEIN TATC, CHLOROPLASTIC-RELATED"/>
    <property type="match status" value="1"/>
</dbReference>
<keyword evidence="5" id="KW-1003">Cell membrane</keyword>
<feature type="transmembrane region" description="Helical" evidence="5">
    <location>
        <begin position="32"/>
        <end position="50"/>
    </location>
</feature>
<dbReference type="GO" id="GO:0033281">
    <property type="term" value="C:TAT protein transport complex"/>
    <property type="evidence" value="ECO:0007669"/>
    <property type="project" value="UniProtKB-UniRule"/>
</dbReference>
<dbReference type="GO" id="GO:0065002">
    <property type="term" value="P:intracellular protein transmembrane transport"/>
    <property type="evidence" value="ECO:0007669"/>
    <property type="project" value="TreeGrafter"/>
</dbReference>
<dbReference type="GO" id="GO:0009977">
    <property type="term" value="F:proton motive force dependent protein transmembrane transporter activity"/>
    <property type="evidence" value="ECO:0007669"/>
    <property type="project" value="TreeGrafter"/>
</dbReference>
<accession>A0A0A7PFA4</accession>
<organism evidence="6 7">
    <name type="scientific">Sphingopyxis fribergensis</name>
    <dbReference type="NCBI Taxonomy" id="1515612"/>
    <lineage>
        <taxon>Bacteria</taxon>
        <taxon>Pseudomonadati</taxon>
        <taxon>Pseudomonadota</taxon>
        <taxon>Alphaproteobacteria</taxon>
        <taxon>Sphingomonadales</taxon>
        <taxon>Sphingomonadaceae</taxon>
        <taxon>Sphingopyxis</taxon>
    </lineage>
</organism>
<dbReference type="HAMAP" id="MF_00902">
    <property type="entry name" value="TatC"/>
    <property type="match status" value="1"/>
</dbReference>
<dbReference type="RefSeq" id="WP_039574213.1">
    <property type="nucleotide sequence ID" value="NZ_CP009122.1"/>
</dbReference>
<dbReference type="AlphaFoldDB" id="A0A0A7PFA4"/>
<keyword evidence="5" id="KW-0813">Transport</keyword>
<keyword evidence="5" id="KW-0811">Translocation</keyword>